<name>A0A486XUQ9_9GAMM</name>
<sequence length="269" mass="30253">MHKALPLIIALTATPAIANSYSNSEKRTLQAAVSSVLHSAEITRYHQQCKEPVEENSDPIATGDKDYARLLDLLQQKVHSQNIEQLLAADPRITQSIGSKIVKPENCQDAKGLQALLDSYEVALFSLDLAFALERPIGQKAYTAKSRSNAEQNDIQQLIARSHAIALVNVVDKQQLNAVQQANYLHPDYAGRYVFKVQHGWHGNVSQFLGMHIYVADKDIDKTTKQWLIFLDKNGHFIKAIPAYKAGDHLKKLQQAEWRYDVHGNLHRN</sequence>
<dbReference type="EMBL" id="CAAJGR010000033">
    <property type="protein sequence ID" value="VHO06380.1"/>
    <property type="molecule type" value="Genomic_DNA"/>
</dbReference>
<feature type="chain" id="PRO_5019870412" evidence="1">
    <location>
        <begin position="19"/>
        <end position="269"/>
    </location>
</feature>
<protein>
    <submittedName>
        <fullName evidence="2">Uncharacterized protein</fullName>
    </submittedName>
</protein>
<gene>
    <name evidence="2" type="ORF">BAL341_3402</name>
</gene>
<feature type="signal peptide" evidence="1">
    <location>
        <begin position="1"/>
        <end position="18"/>
    </location>
</feature>
<reference evidence="2" key="1">
    <citation type="submission" date="2019-04" db="EMBL/GenBank/DDBJ databases">
        <authorList>
            <person name="Brambilla D."/>
        </authorList>
    </citation>
    <scope>NUCLEOTIDE SEQUENCE</scope>
    <source>
        <strain evidence="2">BAL1</strain>
    </source>
</reference>
<keyword evidence="1" id="KW-0732">Signal</keyword>
<evidence type="ECO:0000256" key="1">
    <source>
        <dbReference type="SAM" id="SignalP"/>
    </source>
</evidence>
<proteinExistence type="predicted"/>
<organism evidence="2">
    <name type="scientific">Rheinheimera sp. BAL341</name>
    <dbReference type="NCBI Taxonomy" id="1708203"/>
    <lineage>
        <taxon>Bacteria</taxon>
        <taxon>Pseudomonadati</taxon>
        <taxon>Pseudomonadota</taxon>
        <taxon>Gammaproteobacteria</taxon>
        <taxon>Chromatiales</taxon>
        <taxon>Chromatiaceae</taxon>
        <taxon>Rheinheimera</taxon>
    </lineage>
</organism>
<evidence type="ECO:0000313" key="2">
    <source>
        <dbReference type="EMBL" id="VHO06380.1"/>
    </source>
</evidence>
<dbReference type="AlphaFoldDB" id="A0A486XUQ9"/>
<accession>A0A486XUQ9</accession>